<accession>A0A1G8ABV3</accession>
<keyword evidence="2" id="KW-0732">Signal</keyword>
<evidence type="ECO:0000256" key="2">
    <source>
        <dbReference type="SAM" id="SignalP"/>
    </source>
</evidence>
<evidence type="ECO:0000256" key="1">
    <source>
        <dbReference type="SAM" id="MobiDB-lite"/>
    </source>
</evidence>
<feature type="region of interest" description="Disordered" evidence="1">
    <location>
        <begin position="79"/>
        <end position="117"/>
    </location>
</feature>
<sequence length="150" mass="14574">MSRSGLFRAAALLAAGATPLLAAGSATAAEVPQLPGGLPVAGAGELLSGATQLTEPLNAATGVQLPHLGAPLTGGLPVPGLPGIAQERSLPSPVSANLGGLPEVRTPEAQGGTTRLSSVHASLPAELPAEVPTEVSDPHVLSGLLPTING</sequence>
<reference evidence="4" key="1">
    <citation type="submission" date="2016-10" db="EMBL/GenBank/DDBJ databases">
        <authorList>
            <person name="Varghese N."/>
            <person name="Submissions S."/>
        </authorList>
    </citation>
    <scope>NUCLEOTIDE SEQUENCE [LARGE SCALE GENOMIC DNA]</scope>
    <source>
        <strain evidence="4">CGMCC 4.3506</strain>
    </source>
</reference>
<proteinExistence type="predicted"/>
<dbReference type="AlphaFoldDB" id="A0A1G8ABV3"/>
<keyword evidence="4" id="KW-1185">Reference proteome</keyword>
<name>A0A1G8ABV3_9PSEU</name>
<evidence type="ECO:0000313" key="3">
    <source>
        <dbReference type="EMBL" id="SDH18505.1"/>
    </source>
</evidence>
<organism evidence="3 4">
    <name type="scientific">Lentzea fradiae</name>
    <dbReference type="NCBI Taxonomy" id="200378"/>
    <lineage>
        <taxon>Bacteria</taxon>
        <taxon>Bacillati</taxon>
        <taxon>Actinomycetota</taxon>
        <taxon>Actinomycetes</taxon>
        <taxon>Pseudonocardiales</taxon>
        <taxon>Pseudonocardiaceae</taxon>
        <taxon>Lentzea</taxon>
    </lineage>
</organism>
<dbReference type="OrthoDB" id="3695422at2"/>
<evidence type="ECO:0008006" key="5">
    <source>
        <dbReference type="Google" id="ProtNLM"/>
    </source>
</evidence>
<feature type="chain" id="PRO_5011603258" description="GLTT repeat-containing protein" evidence="2">
    <location>
        <begin position="29"/>
        <end position="150"/>
    </location>
</feature>
<dbReference type="RefSeq" id="WP_090057298.1">
    <property type="nucleotide sequence ID" value="NZ_FNCC01000017.1"/>
</dbReference>
<feature type="signal peptide" evidence="2">
    <location>
        <begin position="1"/>
        <end position="28"/>
    </location>
</feature>
<protein>
    <recommendedName>
        <fullName evidence="5">GLTT repeat-containing protein</fullName>
    </recommendedName>
</protein>
<evidence type="ECO:0000313" key="4">
    <source>
        <dbReference type="Proteomes" id="UP000199623"/>
    </source>
</evidence>
<dbReference type="EMBL" id="FNCC01000017">
    <property type="protein sequence ID" value="SDH18505.1"/>
    <property type="molecule type" value="Genomic_DNA"/>
</dbReference>
<dbReference type="Proteomes" id="UP000199623">
    <property type="component" value="Unassembled WGS sequence"/>
</dbReference>
<gene>
    <name evidence="3" type="ORF">SAMN05216553_117109</name>
</gene>
<dbReference type="STRING" id="200378.SAMN05216553_117109"/>